<evidence type="ECO:0000313" key="11">
    <source>
        <dbReference type="Proteomes" id="UP000613740"/>
    </source>
</evidence>
<evidence type="ECO:0000256" key="6">
    <source>
        <dbReference type="ARBA" id="ARBA00022833"/>
    </source>
</evidence>
<dbReference type="InterPro" id="IPR024079">
    <property type="entry name" value="MetalloPept_cat_dom_sf"/>
</dbReference>
<evidence type="ECO:0000256" key="7">
    <source>
        <dbReference type="ARBA" id="ARBA00023049"/>
    </source>
</evidence>
<proteinExistence type="inferred from homology"/>
<keyword evidence="7" id="KW-0482">Metalloprotease</keyword>
<dbReference type="Gene3D" id="3.40.390.10">
    <property type="entry name" value="Collagenase (Catalytic Domain)"/>
    <property type="match status" value="1"/>
</dbReference>
<keyword evidence="2" id="KW-0645">Protease</keyword>
<evidence type="ECO:0000256" key="2">
    <source>
        <dbReference type="ARBA" id="ARBA00022670"/>
    </source>
</evidence>
<keyword evidence="5" id="KW-0378">Hydrolase</keyword>
<dbReference type="EMBL" id="JAEHOD010000087">
    <property type="protein sequence ID" value="KAG2429175.1"/>
    <property type="molecule type" value="Genomic_DNA"/>
</dbReference>
<gene>
    <name evidence="10" type="ORF">HYH02_014110</name>
</gene>
<sequence>MNEDYRNNATNFWSFTYVGTVLHDDRTFDNCDGLNQTHYDSIVKTGNPAYADQLHVIICELTDYSGIASFPTDFAVDNSQHNLVRVDYRAVACVKRDGVTVLNTDPACDPKWWRTRNAVITHEFGHIFGLFHTFQGGCVGSNDGITDTPAETSPSFLKECPGLQNPSSGLGTPCPLFANERPGCQSCGAKDASGVFLTASACPADCCATSTALDSCTRNTQRGNDPAQVRAWG</sequence>
<dbReference type="GO" id="GO:0046872">
    <property type="term" value="F:metal ion binding"/>
    <property type="evidence" value="ECO:0007669"/>
    <property type="project" value="UniProtKB-KW"/>
</dbReference>
<dbReference type="SUPFAM" id="SSF55486">
    <property type="entry name" value="Metalloproteases ('zincins'), catalytic domain"/>
    <property type="match status" value="1"/>
</dbReference>
<evidence type="ECO:0000256" key="5">
    <source>
        <dbReference type="ARBA" id="ARBA00022801"/>
    </source>
</evidence>
<feature type="domain" description="Peptidase M43 pregnancy-associated plasma-A" evidence="9">
    <location>
        <begin position="115"/>
        <end position="165"/>
    </location>
</feature>
<keyword evidence="8" id="KW-1015">Disulfide bond</keyword>
<dbReference type="OrthoDB" id="549917at2759"/>
<dbReference type="Pfam" id="PF05572">
    <property type="entry name" value="Peptidase_M43"/>
    <property type="match status" value="1"/>
</dbReference>
<evidence type="ECO:0000256" key="4">
    <source>
        <dbReference type="ARBA" id="ARBA00022729"/>
    </source>
</evidence>
<evidence type="ECO:0000256" key="1">
    <source>
        <dbReference type="ARBA" id="ARBA00008721"/>
    </source>
</evidence>
<accession>A0A835VV95</accession>
<dbReference type="AlphaFoldDB" id="A0A835VV95"/>
<dbReference type="InterPro" id="IPR008754">
    <property type="entry name" value="Peptidase_M43"/>
</dbReference>
<dbReference type="GO" id="GO:0006508">
    <property type="term" value="P:proteolysis"/>
    <property type="evidence" value="ECO:0007669"/>
    <property type="project" value="UniProtKB-KW"/>
</dbReference>
<dbReference type="PANTHER" id="PTHR47466">
    <property type="match status" value="1"/>
</dbReference>
<keyword evidence="6" id="KW-0862">Zinc</keyword>
<organism evidence="10 11">
    <name type="scientific">Chlamydomonas schloesseri</name>
    <dbReference type="NCBI Taxonomy" id="2026947"/>
    <lineage>
        <taxon>Eukaryota</taxon>
        <taxon>Viridiplantae</taxon>
        <taxon>Chlorophyta</taxon>
        <taxon>core chlorophytes</taxon>
        <taxon>Chlorophyceae</taxon>
        <taxon>CS clade</taxon>
        <taxon>Chlamydomonadales</taxon>
        <taxon>Chlamydomonadaceae</taxon>
        <taxon>Chlamydomonas</taxon>
    </lineage>
</organism>
<evidence type="ECO:0000256" key="3">
    <source>
        <dbReference type="ARBA" id="ARBA00022723"/>
    </source>
</evidence>
<evidence type="ECO:0000313" key="10">
    <source>
        <dbReference type="EMBL" id="KAG2429175.1"/>
    </source>
</evidence>
<keyword evidence="11" id="KW-1185">Reference proteome</keyword>
<comment type="caution">
    <text evidence="10">The sequence shown here is derived from an EMBL/GenBank/DDBJ whole genome shotgun (WGS) entry which is preliminary data.</text>
</comment>
<keyword evidence="3" id="KW-0479">Metal-binding</keyword>
<dbReference type="PANTHER" id="PTHR47466:SF1">
    <property type="entry name" value="METALLOPROTEASE MEP1 (AFU_ORTHOLOGUE AFUA_1G07730)-RELATED"/>
    <property type="match status" value="1"/>
</dbReference>
<evidence type="ECO:0000256" key="8">
    <source>
        <dbReference type="ARBA" id="ARBA00023157"/>
    </source>
</evidence>
<comment type="similarity">
    <text evidence="1">Belongs to the peptidase M43B family.</text>
</comment>
<protein>
    <recommendedName>
        <fullName evidence="9">Peptidase M43 pregnancy-associated plasma-A domain-containing protein</fullName>
    </recommendedName>
</protein>
<name>A0A835VV95_9CHLO</name>
<keyword evidence="4" id="KW-0732">Signal</keyword>
<dbReference type="GO" id="GO:0008237">
    <property type="term" value="F:metallopeptidase activity"/>
    <property type="evidence" value="ECO:0007669"/>
    <property type="project" value="UniProtKB-KW"/>
</dbReference>
<evidence type="ECO:0000259" key="9">
    <source>
        <dbReference type="Pfam" id="PF05572"/>
    </source>
</evidence>
<reference evidence="10" key="1">
    <citation type="journal article" date="2020" name="bioRxiv">
        <title>Comparative genomics of Chlamydomonas.</title>
        <authorList>
            <person name="Craig R.J."/>
            <person name="Hasan A.R."/>
            <person name="Ness R.W."/>
            <person name="Keightley P.D."/>
        </authorList>
    </citation>
    <scope>NUCLEOTIDE SEQUENCE</scope>
    <source>
        <strain evidence="10">CCAP 11/173</strain>
    </source>
</reference>
<dbReference type="Proteomes" id="UP000613740">
    <property type="component" value="Unassembled WGS sequence"/>
</dbReference>